<dbReference type="SFLD" id="SFLDG01086">
    <property type="entry name" value="elongater_protein-like"/>
    <property type="match status" value="1"/>
</dbReference>
<dbReference type="GO" id="GO:0051539">
    <property type="term" value="F:4 iron, 4 sulfur cluster binding"/>
    <property type="evidence" value="ECO:0007669"/>
    <property type="project" value="UniProtKB-KW"/>
</dbReference>
<dbReference type="SFLD" id="SFLDS00029">
    <property type="entry name" value="Radical_SAM"/>
    <property type="match status" value="1"/>
</dbReference>
<evidence type="ECO:0000256" key="1">
    <source>
        <dbReference type="ARBA" id="ARBA00001966"/>
    </source>
</evidence>
<comment type="cofactor">
    <cofactor evidence="1">
        <name>[4Fe-4S] cluster</name>
        <dbReference type="ChEBI" id="CHEBI:49883"/>
    </cofactor>
</comment>
<sequence>MNKRHYIIPIFVPHEGCPHNCVFCNQNTITGNSNLVNGEFVINIVEEYLKTIDREKSIIEISFFGGTFTAINIDKQKELLSVAKSYKDRGKIDFIRLSTRPDYIDEFILDNLKTYGVDIIELGVQSMDDNVLKLSGRGHDYRDVFKASKLIKKYNFLLGHQIMPGLPGSNFEKDIYTAREVIKLKPDICRIYPALVIRDTPMEKMYISNTYNPYTLDKAVEVCKKIYGMMYVNNINVIRIGLQPTEEINIGKELIAGPFHPAFRELVQGSIYNDMILSVIPKQYKGVVFIEVNNKDISKLYANKKEYFNAMKVKNPNCIFKVSQNINIPLENINIKFNDKLKSLSMYNYFLQHS</sequence>
<evidence type="ECO:0000259" key="7">
    <source>
        <dbReference type="PROSITE" id="PS51918"/>
    </source>
</evidence>
<dbReference type="EMBL" id="JPGY02000001">
    <property type="protein sequence ID" value="KRU11856.1"/>
    <property type="molecule type" value="Genomic_DNA"/>
</dbReference>
<dbReference type="Gene3D" id="3.80.30.20">
    <property type="entry name" value="tm_1862 like domain"/>
    <property type="match status" value="1"/>
</dbReference>
<dbReference type="InterPro" id="IPR032432">
    <property type="entry name" value="Radical_SAM_C"/>
</dbReference>
<evidence type="ECO:0000313" key="11">
    <source>
        <dbReference type="Proteomes" id="UP000030905"/>
    </source>
</evidence>
<dbReference type="InterPro" id="IPR039661">
    <property type="entry name" value="ELP3"/>
</dbReference>
<keyword evidence="11" id="KW-1185">Reference proteome</keyword>
<evidence type="ECO:0000256" key="3">
    <source>
        <dbReference type="ARBA" id="ARBA00022691"/>
    </source>
</evidence>
<accession>A0A0H3J2J5</accession>
<dbReference type="Pfam" id="PF04055">
    <property type="entry name" value="Radical_SAM"/>
    <property type="match status" value="1"/>
</dbReference>
<dbReference type="KEGG" id="cpae:CPAST_c20760"/>
<dbReference type="GO" id="GO:0005737">
    <property type="term" value="C:cytoplasm"/>
    <property type="evidence" value="ECO:0007669"/>
    <property type="project" value="TreeGrafter"/>
</dbReference>
<dbReference type="InterPro" id="IPR023404">
    <property type="entry name" value="rSAM_horseshoe"/>
</dbReference>
<dbReference type="CDD" id="cd01335">
    <property type="entry name" value="Radical_SAM"/>
    <property type="match status" value="1"/>
</dbReference>
<evidence type="ECO:0000313" key="10">
    <source>
        <dbReference type="Proteomes" id="UP000028042"/>
    </source>
</evidence>
<dbReference type="GO" id="GO:0046872">
    <property type="term" value="F:metal ion binding"/>
    <property type="evidence" value="ECO:0007669"/>
    <property type="project" value="UniProtKB-KW"/>
</dbReference>
<name>A0A0H3J2J5_CLOPA</name>
<dbReference type="RefSeq" id="WP_003442141.1">
    <property type="nucleotide sequence ID" value="NZ_ANZB01000002.1"/>
</dbReference>
<dbReference type="SUPFAM" id="SSF102114">
    <property type="entry name" value="Radical SAM enzymes"/>
    <property type="match status" value="1"/>
</dbReference>
<reference evidence="8 11" key="1">
    <citation type="journal article" date="2015" name="Genome Announc.">
        <title>Complete Genome Sequence of the Nitrogen-Fixing and Solvent-Producing Clostridium pasteurianum DSM 525.</title>
        <authorList>
            <person name="Poehlein A."/>
            <person name="Grosse-Honebrink A."/>
            <person name="Zhang Y."/>
            <person name="Minton N.P."/>
            <person name="Daniel R."/>
        </authorList>
    </citation>
    <scope>NUCLEOTIDE SEQUENCE [LARGE SCALE GENOMIC DNA]</scope>
    <source>
        <strain evidence="8">DSM 525</strain>
        <strain evidence="11">DSM 525 / ATCC 6013</strain>
    </source>
</reference>
<protein>
    <submittedName>
        <fullName evidence="9">Radical SAM domain protein</fullName>
    </submittedName>
    <submittedName>
        <fullName evidence="8">Radical SAM domain-containing protein</fullName>
    </submittedName>
</protein>
<dbReference type="SMART" id="SM00729">
    <property type="entry name" value="Elp3"/>
    <property type="match status" value="1"/>
</dbReference>
<evidence type="ECO:0000256" key="4">
    <source>
        <dbReference type="ARBA" id="ARBA00022723"/>
    </source>
</evidence>
<dbReference type="InterPro" id="IPR058240">
    <property type="entry name" value="rSAM_sf"/>
</dbReference>
<proteinExistence type="predicted"/>
<dbReference type="PROSITE" id="PS51918">
    <property type="entry name" value="RADICAL_SAM"/>
    <property type="match status" value="1"/>
</dbReference>
<evidence type="ECO:0000256" key="5">
    <source>
        <dbReference type="ARBA" id="ARBA00023004"/>
    </source>
</evidence>
<dbReference type="InterPro" id="IPR006638">
    <property type="entry name" value="Elp3/MiaA/NifB-like_rSAM"/>
</dbReference>
<dbReference type="Pfam" id="PF16199">
    <property type="entry name" value="Radical_SAM_C"/>
    <property type="match status" value="1"/>
</dbReference>
<dbReference type="eggNOG" id="COG1243">
    <property type="taxonomic scope" value="Bacteria"/>
</dbReference>
<dbReference type="InterPro" id="IPR007197">
    <property type="entry name" value="rSAM"/>
</dbReference>
<keyword evidence="2" id="KW-0004">4Fe-4S</keyword>
<reference evidence="9" key="2">
    <citation type="submission" date="2015-10" db="EMBL/GenBank/DDBJ databases">
        <title>Improved Draft Genome Sequence of Clostridium pasteurianum Strain ATCC 6013 (DSM 525) Using a Hybrid Next-Generation Sequencing Approach.</title>
        <authorList>
            <person name="Pyne M.E."/>
            <person name="Utturkar S.M."/>
            <person name="Brown S.D."/>
            <person name="Moo-Young M."/>
            <person name="Chung D.A."/>
            <person name="Chou P.C."/>
        </authorList>
    </citation>
    <scope>NUCLEOTIDE SEQUENCE</scope>
    <source>
        <strain evidence="9">ATCC 6013</strain>
    </source>
</reference>
<keyword evidence="5" id="KW-0408">Iron</keyword>
<feature type="domain" description="Radical SAM core" evidence="7">
    <location>
        <begin position="1"/>
        <end position="239"/>
    </location>
</feature>
<dbReference type="SFLD" id="SFLDG01082">
    <property type="entry name" value="B12-binding_domain_containing"/>
    <property type="match status" value="1"/>
</dbReference>
<evidence type="ECO:0000313" key="9">
    <source>
        <dbReference type="EMBL" id="KRU11856.1"/>
    </source>
</evidence>
<dbReference type="PANTHER" id="PTHR11135:SF0">
    <property type="entry name" value="ELONGATOR COMPLEX PROTEIN 3"/>
    <property type="match status" value="1"/>
</dbReference>
<reference evidence="9 10" key="3">
    <citation type="journal article" name="Genome Announc.">
        <title>Improved Draft Genome Sequence of Clostridium pasteurianum Strain ATCC 6013 (DSM 525) Using a Hybrid Next-Generation Sequencing Approach.</title>
        <authorList>
            <person name="Pyne M.E."/>
            <person name="Utturkar S."/>
            <person name="Brown S.D."/>
            <person name="Moo-Young M."/>
            <person name="Chung D.A."/>
            <person name="Chou C.P."/>
        </authorList>
    </citation>
    <scope>NUCLEOTIDE SEQUENCE [LARGE SCALE GENOMIC DNA]</scope>
    <source>
        <strain evidence="9 10">ATCC 6013</strain>
    </source>
</reference>
<keyword evidence="6" id="KW-0411">Iron-sulfur</keyword>
<dbReference type="FunFam" id="3.80.30.20:FF:000016">
    <property type="entry name" value="Oxygen-independent coproporphyrinogen III oxidase"/>
    <property type="match status" value="1"/>
</dbReference>
<dbReference type="GeneID" id="93074225"/>
<keyword evidence="3" id="KW-0949">S-adenosyl-L-methionine</keyword>
<dbReference type="EMBL" id="CP009268">
    <property type="protein sequence ID" value="AJA52134.1"/>
    <property type="molecule type" value="Genomic_DNA"/>
</dbReference>
<evidence type="ECO:0000313" key="8">
    <source>
        <dbReference type="EMBL" id="AJA52134.1"/>
    </source>
</evidence>
<dbReference type="AlphaFoldDB" id="A0A0H3J2J5"/>
<dbReference type="PATRIC" id="fig|1262449.3.peg.920"/>
<dbReference type="KEGG" id="cpat:CLPA_c20760"/>
<gene>
    <name evidence="8" type="ORF">CLPA_c20760</name>
    <name evidence="9" type="ORF">CP6013_01103</name>
</gene>
<dbReference type="PANTHER" id="PTHR11135">
    <property type="entry name" value="HISTONE ACETYLTRANSFERASE-RELATED"/>
    <property type="match status" value="1"/>
</dbReference>
<organism evidence="8 11">
    <name type="scientific">Clostridium pasteurianum DSM 525 = ATCC 6013</name>
    <dbReference type="NCBI Taxonomy" id="1262449"/>
    <lineage>
        <taxon>Bacteria</taxon>
        <taxon>Bacillati</taxon>
        <taxon>Bacillota</taxon>
        <taxon>Clostridia</taxon>
        <taxon>Eubacteriales</taxon>
        <taxon>Clostridiaceae</taxon>
        <taxon>Clostridium</taxon>
    </lineage>
</organism>
<dbReference type="GO" id="GO:0003824">
    <property type="term" value="F:catalytic activity"/>
    <property type="evidence" value="ECO:0007669"/>
    <property type="project" value="InterPro"/>
</dbReference>
<dbReference type="Proteomes" id="UP000030905">
    <property type="component" value="Chromosome"/>
</dbReference>
<evidence type="ECO:0000256" key="2">
    <source>
        <dbReference type="ARBA" id="ARBA00022485"/>
    </source>
</evidence>
<dbReference type="Proteomes" id="UP000028042">
    <property type="component" value="Unassembled WGS sequence"/>
</dbReference>
<dbReference type="GO" id="GO:0002926">
    <property type="term" value="P:tRNA wobble base 5-methoxycarbonylmethyl-2-thiouridinylation"/>
    <property type="evidence" value="ECO:0007669"/>
    <property type="project" value="TreeGrafter"/>
</dbReference>
<keyword evidence="4" id="KW-0479">Metal-binding</keyword>
<evidence type="ECO:0000256" key="6">
    <source>
        <dbReference type="ARBA" id="ARBA00023014"/>
    </source>
</evidence>